<comment type="caution">
    <text evidence="1">The sequence shown here is derived from an EMBL/GenBank/DDBJ whole genome shotgun (WGS) entry which is preliminary data.</text>
</comment>
<gene>
    <name evidence="1" type="ORF">Tcan_07004</name>
</gene>
<dbReference type="Gene3D" id="3.30.930.10">
    <property type="entry name" value="Bira Bifunctional Protein, Domain 2"/>
    <property type="match status" value="1"/>
</dbReference>
<dbReference type="GO" id="GO:0006434">
    <property type="term" value="P:seryl-tRNA aminoacylation"/>
    <property type="evidence" value="ECO:0007669"/>
    <property type="project" value="InterPro"/>
</dbReference>
<organism evidence="1 2">
    <name type="scientific">Toxocara canis</name>
    <name type="common">Canine roundworm</name>
    <dbReference type="NCBI Taxonomy" id="6265"/>
    <lineage>
        <taxon>Eukaryota</taxon>
        <taxon>Metazoa</taxon>
        <taxon>Ecdysozoa</taxon>
        <taxon>Nematoda</taxon>
        <taxon>Chromadorea</taxon>
        <taxon>Rhabditida</taxon>
        <taxon>Spirurina</taxon>
        <taxon>Ascaridomorpha</taxon>
        <taxon>Ascaridoidea</taxon>
        <taxon>Toxocaridae</taxon>
        <taxon>Toxocara</taxon>
    </lineage>
</organism>
<dbReference type="PANTHER" id="PTHR11778">
    <property type="entry name" value="SERYL-TRNA SYNTHETASE"/>
    <property type="match status" value="1"/>
</dbReference>
<reference evidence="1 2" key="1">
    <citation type="submission" date="2014-11" db="EMBL/GenBank/DDBJ databases">
        <title>Genetic blueprint of the zoonotic pathogen Toxocara canis.</title>
        <authorList>
            <person name="Zhu X.-Q."/>
            <person name="Korhonen P.K."/>
            <person name="Cai H."/>
            <person name="Young N.D."/>
            <person name="Nejsum P."/>
            <person name="von Samson-Himmelstjerna G."/>
            <person name="Boag P.R."/>
            <person name="Tan P."/>
            <person name="Li Q."/>
            <person name="Min J."/>
            <person name="Yang Y."/>
            <person name="Wang X."/>
            <person name="Fang X."/>
            <person name="Hall R.S."/>
            <person name="Hofmann A."/>
            <person name="Sternberg P.W."/>
            <person name="Jex A.R."/>
            <person name="Gasser R.B."/>
        </authorList>
    </citation>
    <scope>NUCLEOTIDE SEQUENCE [LARGE SCALE GENOMIC DNA]</scope>
    <source>
        <strain evidence="1">PN_DK_2014</strain>
    </source>
</reference>
<dbReference type="InterPro" id="IPR045864">
    <property type="entry name" value="aa-tRNA-synth_II/BPL/LPL"/>
</dbReference>
<protein>
    <submittedName>
        <fullName evidence="1">Uncharacterized protein</fullName>
    </submittedName>
</protein>
<feature type="non-terminal residue" evidence="1">
    <location>
        <position position="1"/>
    </location>
</feature>
<dbReference type="AlphaFoldDB" id="A0A0B2VZH1"/>
<dbReference type="GO" id="GO:0005524">
    <property type="term" value="F:ATP binding"/>
    <property type="evidence" value="ECO:0007669"/>
    <property type="project" value="InterPro"/>
</dbReference>
<evidence type="ECO:0000313" key="2">
    <source>
        <dbReference type="Proteomes" id="UP000031036"/>
    </source>
</evidence>
<sequence length="98" mass="11244">GALADLERALLSYVNDVVEKAGFRPVFVPDVVNRSVTEACGLQQRSEQGIQYPLSRCYRPEVSKNAWEARLYRVHEFTKFLDKSQWRRLKCGSDDAAH</sequence>
<dbReference type="STRING" id="6265.A0A0B2VZH1"/>
<evidence type="ECO:0000313" key="1">
    <source>
        <dbReference type="EMBL" id="KHN86732.1"/>
    </source>
</evidence>
<name>A0A0B2VZH1_TOXCA</name>
<dbReference type="GO" id="GO:0004828">
    <property type="term" value="F:serine-tRNA ligase activity"/>
    <property type="evidence" value="ECO:0007669"/>
    <property type="project" value="InterPro"/>
</dbReference>
<dbReference type="EMBL" id="JPKZ01000522">
    <property type="protein sequence ID" value="KHN86732.1"/>
    <property type="molecule type" value="Genomic_DNA"/>
</dbReference>
<accession>A0A0B2VZH1</accession>
<dbReference type="InterPro" id="IPR002317">
    <property type="entry name" value="Ser-tRNA-ligase_type_1"/>
</dbReference>
<dbReference type="Proteomes" id="UP000031036">
    <property type="component" value="Unassembled WGS sequence"/>
</dbReference>
<dbReference type="SUPFAM" id="SSF55681">
    <property type="entry name" value="Class II aaRS and biotin synthetases"/>
    <property type="match status" value="1"/>
</dbReference>
<keyword evidence="2" id="KW-1185">Reference proteome</keyword>
<proteinExistence type="predicted"/>
<dbReference type="OrthoDB" id="5853210at2759"/>